<feature type="domain" description="4Fe-4S ferredoxin-type" evidence="8">
    <location>
        <begin position="254"/>
        <end position="285"/>
    </location>
</feature>
<evidence type="ECO:0000256" key="5">
    <source>
        <dbReference type="ARBA" id="ARBA00023004"/>
    </source>
</evidence>
<dbReference type="PROSITE" id="PS51379">
    <property type="entry name" value="4FE4S_FER_2"/>
    <property type="match status" value="1"/>
</dbReference>
<keyword evidence="7" id="KW-0812">Transmembrane</keyword>
<feature type="transmembrane region" description="Helical" evidence="7">
    <location>
        <begin position="30"/>
        <end position="50"/>
    </location>
</feature>
<feature type="transmembrane region" description="Helical" evidence="7">
    <location>
        <begin position="70"/>
        <end position="98"/>
    </location>
</feature>
<evidence type="ECO:0000256" key="1">
    <source>
        <dbReference type="ARBA" id="ARBA00022448"/>
    </source>
</evidence>
<evidence type="ECO:0000256" key="3">
    <source>
        <dbReference type="ARBA" id="ARBA00022723"/>
    </source>
</evidence>
<evidence type="ECO:0000256" key="7">
    <source>
        <dbReference type="SAM" id="Phobius"/>
    </source>
</evidence>
<feature type="transmembrane region" description="Helical" evidence="7">
    <location>
        <begin position="313"/>
        <end position="332"/>
    </location>
</feature>
<proteinExistence type="predicted"/>
<keyword evidence="7" id="KW-1133">Transmembrane helix</keyword>
<dbReference type="Pfam" id="PF13746">
    <property type="entry name" value="Fer4_18"/>
    <property type="match status" value="1"/>
</dbReference>
<dbReference type="EMBL" id="UOFO01000097">
    <property type="protein sequence ID" value="VAW86640.1"/>
    <property type="molecule type" value="Genomic_DNA"/>
</dbReference>
<organism evidence="9">
    <name type="scientific">hydrothermal vent metagenome</name>
    <dbReference type="NCBI Taxonomy" id="652676"/>
    <lineage>
        <taxon>unclassified sequences</taxon>
        <taxon>metagenomes</taxon>
        <taxon>ecological metagenomes</taxon>
    </lineage>
</organism>
<reference evidence="9" key="1">
    <citation type="submission" date="2018-06" db="EMBL/GenBank/DDBJ databases">
        <authorList>
            <person name="Zhirakovskaya E."/>
        </authorList>
    </citation>
    <scope>NUCLEOTIDE SEQUENCE</scope>
</reference>
<keyword evidence="5" id="KW-0408">Iron</keyword>
<keyword evidence="3" id="KW-0479">Metal-binding</keyword>
<feature type="transmembrane region" description="Helical" evidence="7">
    <location>
        <begin position="141"/>
        <end position="164"/>
    </location>
</feature>
<evidence type="ECO:0000256" key="4">
    <source>
        <dbReference type="ARBA" id="ARBA00022982"/>
    </source>
</evidence>
<protein>
    <submittedName>
        <fullName evidence="9">Type cbb3 cytochrome oxidase biogenesis protein CcoG, involved in Cu oxidation</fullName>
    </submittedName>
</protein>
<dbReference type="PANTHER" id="PTHR30176">
    <property type="entry name" value="FERREDOXIN-TYPE PROTEIN NAPH"/>
    <property type="match status" value="1"/>
</dbReference>
<keyword evidence="6" id="KW-0411">Iron-sulfur</keyword>
<keyword evidence="4" id="KW-0249">Electron transport</keyword>
<name>A0A3B0ZCE2_9ZZZZ</name>
<dbReference type="PANTHER" id="PTHR30176:SF3">
    <property type="entry name" value="FERREDOXIN-TYPE PROTEIN NAPH"/>
    <property type="match status" value="1"/>
</dbReference>
<dbReference type="GO" id="GO:0046872">
    <property type="term" value="F:metal ion binding"/>
    <property type="evidence" value="ECO:0007669"/>
    <property type="project" value="UniProtKB-KW"/>
</dbReference>
<keyword evidence="2" id="KW-0004">4Fe-4S</keyword>
<dbReference type="GO" id="GO:0051539">
    <property type="term" value="F:4 iron, 4 sulfur cluster binding"/>
    <property type="evidence" value="ECO:0007669"/>
    <property type="project" value="UniProtKB-KW"/>
</dbReference>
<evidence type="ECO:0000256" key="2">
    <source>
        <dbReference type="ARBA" id="ARBA00022485"/>
    </source>
</evidence>
<sequence length="435" mass="49504">MRSNQSVTRIPLHSFIKQARARGIDWKLAGSRYGVIIAIILIPVLGIFRIDVSSGFIVLDRQIWFSDFHIVFGFWLAFASSMIILYSTLGTVFCGWVCPQNTFSAWANSATKKHLGKKAVIDWDAEKDASVASGKNHWNNWAWLSLKMIIAAMLIALIPLLYFQSPGAVWSFITFQKNEELAGSLHWIYTVFTFIALVNIAVVRHFVCRYMCIYRMWQFLFQTSDTLHVVHDKNRQSECGTCNFCATTCTLDIDPRDTNVYDSCINCGECITACNSLHDKDNKPGLLGFKLGPRRNTDGTKKTSNLVSVKTRLIWVTPAFLIGASLFTWGLVNYNPYHLAVYRGEVPRGEKIQDYKIHIANKLYQAAEMKLSIENLPENSYTLSTENVFFETAARQDIKLHIIDEYLKPGLHTFTVHLTADNGWETSYKQLHLAK</sequence>
<dbReference type="GO" id="GO:0005886">
    <property type="term" value="C:plasma membrane"/>
    <property type="evidence" value="ECO:0007669"/>
    <property type="project" value="TreeGrafter"/>
</dbReference>
<evidence type="ECO:0000313" key="9">
    <source>
        <dbReference type="EMBL" id="VAW86640.1"/>
    </source>
</evidence>
<feature type="transmembrane region" description="Helical" evidence="7">
    <location>
        <begin position="184"/>
        <end position="207"/>
    </location>
</feature>
<dbReference type="InterPro" id="IPR051684">
    <property type="entry name" value="Electron_Trans/Redox"/>
</dbReference>
<dbReference type="AlphaFoldDB" id="A0A3B0ZCE2"/>
<keyword evidence="1" id="KW-0813">Transport</keyword>
<dbReference type="SUPFAM" id="SSF54862">
    <property type="entry name" value="4Fe-4S ferredoxins"/>
    <property type="match status" value="1"/>
</dbReference>
<dbReference type="InterPro" id="IPR017896">
    <property type="entry name" value="4Fe4S_Fe-S-bd"/>
</dbReference>
<dbReference type="Pfam" id="PF12801">
    <property type="entry name" value="Fer4_5"/>
    <property type="match status" value="1"/>
</dbReference>
<evidence type="ECO:0000256" key="6">
    <source>
        <dbReference type="ARBA" id="ARBA00023014"/>
    </source>
</evidence>
<keyword evidence="7" id="KW-0472">Membrane</keyword>
<evidence type="ECO:0000259" key="8">
    <source>
        <dbReference type="PROSITE" id="PS51379"/>
    </source>
</evidence>
<gene>
    <name evidence="9" type="ORF">MNBD_GAMMA16-2155</name>
</gene>
<accession>A0A3B0ZCE2</accession>